<sequence>MSSFTGWRVLVNFLLPPPMLLTFLLVLPFPRNVRKGLLLFTSKVLNFPVLGGIRFVHMALILSGVPLADSGFRTFKSAQEALDHELTPNQRISVLAKKWREERNFWIAAMAFTLWCLLTVLYAQVGQALRVHDALDRALAELNELKGIEPATPATTKMSNMAGNAASNVAGAASNVAGRLGFGKKKGSGDMPEQCAVGEGGNATEALETELTPAGPAAGGARRRAVAKA</sequence>
<dbReference type="Pfam" id="PF05529">
    <property type="entry name" value="Bap31"/>
    <property type="match status" value="1"/>
</dbReference>
<keyword evidence="2" id="KW-0812">Transmembrane</keyword>
<proteinExistence type="predicted"/>
<gene>
    <name evidence="4" type="ORF">BQ4739_LOCUS3633</name>
</gene>
<evidence type="ECO:0000259" key="3">
    <source>
        <dbReference type="Pfam" id="PF05529"/>
    </source>
</evidence>
<dbReference type="EMBL" id="FNXT01000282">
    <property type="protein sequence ID" value="SZX63069.1"/>
    <property type="molecule type" value="Genomic_DNA"/>
</dbReference>
<evidence type="ECO:0000313" key="4">
    <source>
        <dbReference type="EMBL" id="SZX63069.1"/>
    </source>
</evidence>
<dbReference type="OrthoDB" id="541700at2759"/>
<dbReference type="Proteomes" id="UP000256970">
    <property type="component" value="Unassembled WGS sequence"/>
</dbReference>
<dbReference type="InterPro" id="IPR040463">
    <property type="entry name" value="BAP29/BAP31_N"/>
</dbReference>
<reference evidence="4 5" key="1">
    <citation type="submission" date="2016-10" db="EMBL/GenBank/DDBJ databases">
        <authorList>
            <person name="Cai Z."/>
        </authorList>
    </citation>
    <scope>NUCLEOTIDE SEQUENCE [LARGE SCALE GENOMIC DNA]</scope>
</reference>
<feature type="transmembrane region" description="Helical" evidence="2">
    <location>
        <begin position="49"/>
        <end position="68"/>
    </location>
</feature>
<evidence type="ECO:0000256" key="1">
    <source>
        <dbReference type="SAM" id="MobiDB-lite"/>
    </source>
</evidence>
<keyword evidence="2" id="KW-0472">Membrane</keyword>
<keyword evidence="2" id="KW-1133">Transmembrane helix</keyword>
<feature type="transmembrane region" description="Helical" evidence="2">
    <location>
        <begin position="9"/>
        <end position="29"/>
    </location>
</feature>
<name>A0A383VE68_TETOB</name>
<keyword evidence="5" id="KW-1185">Reference proteome</keyword>
<feature type="transmembrane region" description="Helical" evidence="2">
    <location>
        <begin position="105"/>
        <end position="125"/>
    </location>
</feature>
<organism evidence="4 5">
    <name type="scientific">Tetradesmus obliquus</name>
    <name type="common">Green alga</name>
    <name type="synonym">Acutodesmus obliquus</name>
    <dbReference type="NCBI Taxonomy" id="3088"/>
    <lineage>
        <taxon>Eukaryota</taxon>
        <taxon>Viridiplantae</taxon>
        <taxon>Chlorophyta</taxon>
        <taxon>core chlorophytes</taxon>
        <taxon>Chlorophyceae</taxon>
        <taxon>CS clade</taxon>
        <taxon>Sphaeropleales</taxon>
        <taxon>Scenedesmaceae</taxon>
        <taxon>Tetradesmus</taxon>
    </lineage>
</organism>
<evidence type="ECO:0000256" key="2">
    <source>
        <dbReference type="SAM" id="Phobius"/>
    </source>
</evidence>
<protein>
    <recommendedName>
        <fullName evidence="3">BAP29/BAP31 transmembrane domain-containing protein</fullName>
    </recommendedName>
</protein>
<feature type="region of interest" description="Disordered" evidence="1">
    <location>
        <begin position="184"/>
        <end position="229"/>
    </location>
</feature>
<feature type="domain" description="BAP29/BAP31 transmembrane" evidence="3">
    <location>
        <begin position="10"/>
        <end position="135"/>
    </location>
</feature>
<accession>A0A383VE68</accession>
<evidence type="ECO:0000313" key="5">
    <source>
        <dbReference type="Proteomes" id="UP000256970"/>
    </source>
</evidence>
<dbReference type="AlphaFoldDB" id="A0A383VE68"/>